<feature type="region of interest" description="Disordered" evidence="9">
    <location>
        <begin position="75"/>
        <end position="96"/>
    </location>
</feature>
<dbReference type="EC" id="2.7.7.8" evidence="2"/>
<dbReference type="NCBIfam" id="TIGR03591">
    <property type="entry name" value="polynuc_phos"/>
    <property type="match status" value="1"/>
</dbReference>
<evidence type="ECO:0000256" key="7">
    <source>
        <dbReference type="ARBA" id="ARBA00031451"/>
    </source>
</evidence>
<dbReference type="GO" id="GO:0005739">
    <property type="term" value="C:mitochondrion"/>
    <property type="evidence" value="ECO:0007669"/>
    <property type="project" value="TreeGrafter"/>
</dbReference>
<evidence type="ECO:0000256" key="4">
    <source>
        <dbReference type="ARBA" id="ARBA00022679"/>
    </source>
</evidence>
<dbReference type="InterPro" id="IPR001247">
    <property type="entry name" value="ExoRNase_PH_dom1"/>
</dbReference>
<dbReference type="InterPro" id="IPR036456">
    <property type="entry name" value="PNPase_PH_RNA-bd_sf"/>
</dbReference>
<feature type="compositionally biased region" description="Low complexity" evidence="9">
    <location>
        <begin position="897"/>
        <end position="910"/>
    </location>
</feature>
<keyword evidence="4 12" id="KW-0808">Transferase</keyword>
<keyword evidence="3" id="KW-0963">Cytoplasm</keyword>
<dbReference type="FunFam" id="3.30.230.70:FF:000001">
    <property type="entry name" value="Polyribonucleotide nucleotidyltransferase"/>
    <property type="match status" value="1"/>
</dbReference>
<dbReference type="GO" id="GO:0000175">
    <property type="term" value="F:3'-5'-RNA exonuclease activity"/>
    <property type="evidence" value="ECO:0007669"/>
    <property type="project" value="TreeGrafter"/>
</dbReference>
<dbReference type="InterPro" id="IPR012340">
    <property type="entry name" value="NA-bd_OB-fold"/>
</dbReference>
<dbReference type="InterPro" id="IPR003029">
    <property type="entry name" value="S1_domain"/>
</dbReference>
<evidence type="ECO:0000256" key="1">
    <source>
        <dbReference type="ARBA" id="ARBA00007404"/>
    </source>
</evidence>
<dbReference type="Pfam" id="PF01138">
    <property type="entry name" value="RNase_PH"/>
    <property type="match status" value="2"/>
</dbReference>
<feature type="chain" id="PRO_5023925407" description="polyribonucleotide nucleotidyltransferase" evidence="10">
    <location>
        <begin position="17"/>
        <end position="919"/>
    </location>
</feature>
<feature type="signal peptide" evidence="10">
    <location>
        <begin position="1"/>
        <end position="16"/>
    </location>
</feature>
<dbReference type="PANTHER" id="PTHR11252:SF0">
    <property type="entry name" value="POLYRIBONUCLEOTIDE NUCLEOTIDYLTRANSFERASE 1, MITOCHONDRIAL"/>
    <property type="match status" value="1"/>
</dbReference>
<dbReference type="HAMAP" id="MF_01595">
    <property type="entry name" value="PNPase"/>
    <property type="match status" value="1"/>
</dbReference>
<dbReference type="CDD" id="cd11364">
    <property type="entry name" value="RNase_PH_PNPase_2"/>
    <property type="match status" value="1"/>
</dbReference>
<dbReference type="Pfam" id="PF03725">
    <property type="entry name" value="RNase_PH_C"/>
    <property type="match status" value="1"/>
</dbReference>
<dbReference type="InterPro" id="IPR027408">
    <property type="entry name" value="PNPase/RNase_PH_dom_sf"/>
</dbReference>
<dbReference type="Gene3D" id="3.30.230.70">
    <property type="entry name" value="GHMP Kinase, N-terminal domain"/>
    <property type="match status" value="2"/>
</dbReference>
<dbReference type="NCBIfam" id="NF008805">
    <property type="entry name" value="PRK11824.1"/>
    <property type="match status" value="1"/>
</dbReference>
<dbReference type="PANTHER" id="PTHR11252">
    <property type="entry name" value="POLYRIBONUCLEOTIDE NUCLEOTIDYLTRANSFERASE"/>
    <property type="match status" value="1"/>
</dbReference>
<dbReference type="InterPro" id="IPR004087">
    <property type="entry name" value="KH_dom"/>
</dbReference>
<evidence type="ECO:0000256" key="3">
    <source>
        <dbReference type="ARBA" id="ARBA00022490"/>
    </source>
</evidence>
<keyword evidence="10" id="KW-0732">Signal</keyword>
<evidence type="ECO:0000313" key="13">
    <source>
        <dbReference type="Proteomes" id="UP000324585"/>
    </source>
</evidence>
<evidence type="ECO:0000256" key="5">
    <source>
        <dbReference type="ARBA" id="ARBA00022695"/>
    </source>
</evidence>
<dbReference type="InterPro" id="IPR012162">
    <property type="entry name" value="PNPase"/>
</dbReference>
<feature type="compositionally biased region" description="Polar residues" evidence="9">
    <location>
        <begin position="848"/>
        <end position="864"/>
    </location>
</feature>
<feature type="region of interest" description="Disordered" evidence="9">
    <location>
        <begin position="843"/>
        <end position="919"/>
    </location>
</feature>
<dbReference type="InterPro" id="IPR015847">
    <property type="entry name" value="ExoRNase_PH_dom2"/>
</dbReference>
<evidence type="ECO:0000256" key="10">
    <source>
        <dbReference type="SAM" id="SignalP"/>
    </source>
</evidence>
<dbReference type="Pfam" id="PF00575">
    <property type="entry name" value="S1"/>
    <property type="match status" value="1"/>
</dbReference>
<dbReference type="InterPro" id="IPR036612">
    <property type="entry name" value="KH_dom_type_1_sf"/>
</dbReference>
<dbReference type="SUPFAM" id="SSF55666">
    <property type="entry name" value="Ribonuclease PH domain 2-like"/>
    <property type="match status" value="2"/>
</dbReference>
<dbReference type="FunFam" id="3.30.1370.10:FF:000001">
    <property type="entry name" value="Polyribonucleotide nucleotidyltransferase"/>
    <property type="match status" value="1"/>
</dbReference>
<dbReference type="PROSITE" id="PS50084">
    <property type="entry name" value="KH_TYPE_1"/>
    <property type="match status" value="1"/>
</dbReference>
<evidence type="ECO:0000256" key="9">
    <source>
        <dbReference type="SAM" id="MobiDB-lite"/>
    </source>
</evidence>
<feature type="domain" description="S1 motif" evidence="11">
    <location>
        <begin position="756"/>
        <end position="825"/>
    </location>
</feature>
<dbReference type="EMBL" id="VRMN01000003">
    <property type="protein sequence ID" value="KAA8496217.1"/>
    <property type="molecule type" value="Genomic_DNA"/>
</dbReference>
<gene>
    <name evidence="12" type="ORF">FVE85_2372</name>
</gene>
<comment type="similarity">
    <text evidence="1">Belongs to the polyribonucleotide nucleotidyltransferase family.</text>
</comment>
<reference evidence="13" key="1">
    <citation type="journal article" date="2019" name="Nat. Commun.">
        <title>Expansion of phycobilisome linker gene families in mesophilic red algae.</title>
        <authorList>
            <person name="Lee J."/>
            <person name="Kim D."/>
            <person name="Bhattacharya D."/>
            <person name="Yoon H.S."/>
        </authorList>
    </citation>
    <scope>NUCLEOTIDE SEQUENCE [LARGE SCALE GENOMIC DNA]</scope>
    <source>
        <strain evidence="13">CCMP 1328</strain>
    </source>
</reference>
<dbReference type="SUPFAM" id="SSF50249">
    <property type="entry name" value="Nucleic acid-binding proteins"/>
    <property type="match status" value="1"/>
</dbReference>
<dbReference type="OMA" id="RFMFHYN"/>
<keyword evidence="6 8" id="KW-0694">RNA-binding</keyword>
<sequence length="919" mass="98299">MAGWLAFCWGAAGSTSSSPALSLSSPLVPVASAHHGLACACAPRRGNAPRVFAQRASTPHHRKRCAATRRLARVSADEDEPGISLDEEEDSEDGVVSDTVDASIRARQKMLESPNLALGIPELHPQSVEFELHGRKISLETGKFARQAGGAVMVRDGSTMVFSTACSAPAETVQDFLPLRVDYAEKLSSAGRTAGSYIKREGRPSEREILTSRLIDRPLRPMFLDGYYDEVQLLSTVFSFDGIHAADTWGICGAAAALHISSIPLQKAVAAVRVVHVDGTFVVNPTVDVMARADSDIIVAGTDSAVLMIEGACHFLTEQQILEAIVLAQESIAIICAAMDALRQKAGKEKVATRVLQIPDGLIEQMASRAAGLDEAFMVIGKKDREKAVEIIKKNIWEGLAPTAEDIAKDPEASAMRSVLLKVAWKKFASDCMRRIIETTGIRPDGRDCFSVRPIWIEQTPLPQTHGSSLFTRGETQTLAVATLGGEDASQRFESLLGDGASRFYLQYSFPPYSVGEVGRVGAPGRREIGHGKLAERGLAPCLPSRAEFPYVIRLESNITESNGSSSMASVCGGCLAMMDAGVPLKEHVAGIAMGLILNAEDKRVTVLTDILGLEDALGDMDFKVAGTADAITSLQMDIKVEGITVEIMSEALSQAKKGRLHILEQMKAACPSHRAQLPPTVPRIRTLAIPPSKIGELIGPGGKKIRALVEECGGEEKLSINIEQDGMVSFSSFDDVILEMAIKRVQGATMEINPGTRFTGKVSKLMPFGAYVSLVPGKEGWLHISEVEIGRTSKIEDVLKEGDEIDVVVIERGRNDNQFRVSRRNVLIVDQGLTREQVAEIVRASSPPDSDSEVTPGSNSDGNSRSPAAGSASGAPRTRELRRSNGGGPRSRDGPGASRRTTGSTGNTGERPSGGSSP</sequence>
<dbReference type="SUPFAM" id="SSF46915">
    <property type="entry name" value="Polynucleotide phosphorylase/guanosine pentaphosphate synthase (PNPase/GPSI), domain 3"/>
    <property type="match status" value="1"/>
</dbReference>
<dbReference type="OrthoDB" id="437922at2759"/>
<dbReference type="SMART" id="SM00316">
    <property type="entry name" value="S1"/>
    <property type="match status" value="1"/>
</dbReference>
<dbReference type="GO" id="GO:0004654">
    <property type="term" value="F:polyribonucleotide nucleotidyltransferase activity"/>
    <property type="evidence" value="ECO:0007669"/>
    <property type="project" value="UniProtKB-EC"/>
</dbReference>
<dbReference type="CDD" id="cd02393">
    <property type="entry name" value="KH-I_PNPase"/>
    <property type="match status" value="1"/>
</dbReference>
<evidence type="ECO:0000256" key="6">
    <source>
        <dbReference type="ARBA" id="ARBA00022884"/>
    </source>
</evidence>
<dbReference type="GO" id="GO:0000958">
    <property type="term" value="P:mitochondrial mRNA catabolic process"/>
    <property type="evidence" value="ECO:0007669"/>
    <property type="project" value="TreeGrafter"/>
</dbReference>
<dbReference type="AlphaFoldDB" id="A0A5J4Z0M0"/>
<dbReference type="PROSITE" id="PS50126">
    <property type="entry name" value="S1"/>
    <property type="match status" value="1"/>
</dbReference>
<proteinExistence type="inferred from homology"/>
<feature type="compositionally biased region" description="Acidic residues" evidence="9">
    <location>
        <begin position="77"/>
        <end position="95"/>
    </location>
</feature>
<dbReference type="SUPFAM" id="SSF54791">
    <property type="entry name" value="Eukaryotic type KH-domain (KH-domain type I)"/>
    <property type="match status" value="1"/>
</dbReference>
<name>A0A5J4Z0M0_PORPP</name>
<dbReference type="InterPro" id="IPR015848">
    <property type="entry name" value="PNPase_PH_RNA-bd_bac/org-type"/>
</dbReference>
<dbReference type="SUPFAM" id="SSF54211">
    <property type="entry name" value="Ribosomal protein S5 domain 2-like"/>
    <property type="match status" value="2"/>
</dbReference>
<dbReference type="GO" id="GO:0005829">
    <property type="term" value="C:cytosol"/>
    <property type="evidence" value="ECO:0007669"/>
    <property type="project" value="TreeGrafter"/>
</dbReference>
<evidence type="ECO:0000256" key="8">
    <source>
        <dbReference type="PROSITE-ProRule" id="PRU00117"/>
    </source>
</evidence>
<feature type="compositionally biased region" description="Low complexity" evidence="9">
    <location>
        <begin position="865"/>
        <end position="877"/>
    </location>
</feature>
<dbReference type="InterPro" id="IPR020568">
    <property type="entry name" value="Ribosomal_Su5_D2-typ_SF"/>
</dbReference>
<dbReference type="SMART" id="SM00322">
    <property type="entry name" value="KH"/>
    <property type="match status" value="1"/>
</dbReference>
<evidence type="ECO:0000256" key="2">
    <source>
        <dbReference type="ARBA" id="ARBA00012416"/>
    </source>
</evidence>
<dbReference type="Gene3D" id="3.30.1370.10">
    <property type="entry name" value="K Homology domain, type 1"/>
    <property type="match status" value="1"/>
</dbReference>
<keyword evidence="13" id="KW-1185">Reference proteome</keyword>
<keyword evidence="5" id="KW-0548">Nucleotidyltransferase</keyword>
<evidence type="ECO:0000313" key="12">
    <source>
        <dbReference type="EMBL" id="KAA8496217.1"/>
    </source>
</evidence>
<accession>A0A5J4Z0M0</accession>
<organism evidence="12 13">
    <name type="scientific">Porphyridium purpureum</name>
    <name type="common">Red alga</name>
    <name type="synonym">Porphyridium cruentum</name>
    <dbReference type="NCBI Taxonomy" id="35688"/>
    <lineage>
        <taxon>Eukaryota</taxon>
        <taxon>Rhodophyta</taxon>
        <taxon>Bangiophyceae</taxon>
        <taxon>Porphyridiales</taxon>
        <taxon>Porphyridiaceae</taxon>
        <taxon>Porphyridium</taxon>
    </lineage>
</organism>
<dbReference type="GO" id="GO:0000965">
    <property type="term" value="P:mitochondrial RNA 3'-end processing"/>
    <property type="evidence" value="ECO:0007669"/>
    <property type="project" value="TreeGrafter"/>
</dbReference>
<evidence type="ECO:0000259" key="11">
    <source>
        <dbReference type="PROSITE" id="PS50126"/>
    </source>
</evidence>
<dbReference type="Pfam" id="PF03726">
    <property type="entry name" value="PNPase"/>
    <property type="match status" value="1"/>
</dbReference>
<dbReference type="Gene3D" id="2.40.50.140">
    <property type="entry name" value="Nucleic acid-binding proteins"/>
    <property type="match status" value="1"/>
</dbReference>
<comment type="caution">
    <text evidence="12">The sequence shown here is derived from an EMBL/GenBank/DDBJ whole genome shotgun (WGS) entry which is preliminary data.</text>
</comment>
<dbReference type="InterPro" id="IPR036345">
    <property type="entry name" value="ExoRNase_PH_dom2_sf"/>
</dbReference>
<dbReference type="Proteomes" id="UP000324585">
    <property type="component" value="Unassembled WGS sequence"/>
</dbReference>
<dbReference type="GO" id="GO:0003723">
    <property type="term" value="F:RNA binding"/>
    <property type="evidence" value="ECO:0007669"/>
    <property type="project" value="UniProtKB-UniRule"/>
</dbReference>
<protein>
    <recommendedName>
        <fullName evidence="2">polyribonucleotide nucleotidyltransferase</fullName>
        <ecNumber evidence="2">2.7.7.8</ecNumber>
    </recommendedName>
    <alternativeName>
        <fullName evidence="7">Polynucleotide phosphorylase 1</fullName>
    </alternativeName>
</protein>